<evidence type="ECO:0000259" key="17">
    <source>
        <dbReference type="PROSITE" id="PS01180"/>
    </source>
</evidence>
<keyword evidence="11" id="KW-0472">Membrane</keyword>
<dbReference type="FunFam" id="2.10.25.10:FF:000008">
    <property type="entry name" value="Signal peptide, CUB domain, EGF-like 2"/>
    <property type="match status" value="1"/>
</dbReference>
<dbReference type="InterPro" id="IPR052071">
    <property type="entry name" value="SCUB_EGF-like_domain"/>
</dbReference>
<evidence type="ECO:0000256" key="16">
    <source>
        <dbReference type="SAM" id="MobiDB-lite"/>
    </source>
</evidence>
<keyword evidence="6" id="KW-0812">Transmembrane</keyword>
<dbReference type="InterPro" id="IPR000859">
    <property type="entry name" value="CUB_dom"/>
</dbReference>
<dbReference type="InterPro" id="IPR001881">
    <property type="entry name" value="EGF-like_Ca-bd_dom"/>
</dbReference>
<dbReference type="InterPro" id="IPR035914">
    <property type="entry name" value="Sperma_CUB_dom_sf"/>
</dbReference>
<gene>
    <name evidence="20" type="primary">LOC116956411</name>
</gene>
<dbReference type="SMART" id="SM00042">
    <property type="entry name" value="CUB"/>
    <property type="match status" value="1"/>
</dbReference>
<proteinExistence type="predicted"/>
<organism evidence="19 20">
    <name type="scientific">Petromyzon marinus</name>
    <name type="common">Sea lamprey</name>
    <dbReference type="NCBI Taxonomy" id="7757"/>
    <lineage>
        <taxon>Eukaryota</taxon>
        <taxon>Metazoa</taxon>
        <taxon>Chordata</taxon>
        <taxon>Craniata</taxon>
        <taxon>Vertebrata</taxon>
        <taxon>Cyclostomata</taxon>
        <taxon>Hyperoartia</taxon>
        <taxon>Petromyzontiformes</taxon>
        <taxon>Petromyzontidae</taxon>
        <taxon>Petromyzon</taxon>
    </lineage>
</organism>
<dbReference type="PROSITE" id="PS50026">
    <property type="entry name" value="EGF_3"/>
    <property type="match status" value="3"/>
</dbReference>
<dbReference type="Proteomes" id="UP001318040">
    <property type="component" value="Chromosome 65"/>
</dbReference>
<protein>
    <submittedName>
        <fullName evidence="20">Signal peptide, CUB and EGF-like domain-containing protein 2</fullName>
    </submittedName>
</protein>
<dbReference type="PROSITE" id="PS00010">
    <property type="entry name" value="ASX_HYDROXYL"/>
    <property type="match status" value="4"/>
</dbReference>
<dbReference type="GO" id="GO:0016020">
    <property type="term" value="C:membrane"/>
    <property type="evidence" value="ECO:0007669"/>
    <property type="project" value="UniProtKB-SubCell"/>
</dbReference>
<comment type="subcellular location">
    <subcellularLocation>
        <location evidence="1">Membrane</location>
        <topology evidence="1">Single-pass type I membrane protein</topology>
    </subcellularLocation>
    <subcellularLocation>
        <location evidence="2">Secreted</location>
    </subcellularLocation>
</comment>
<evidence type="ECO:0000256" key="12">
    <source>
        <dbReference type="ARBA" id="ARBA00023157"/>
    </source>
</evidence>
<feature type="domain" description="EGF-like" evidence="18">
    <location>
        <begin position="266"/>
        <end position="304"/>
    </location>
</feature>
<dbReference type="InterPro" id="IPR024731">
    <property type="entry name" value="NELL2-like_EGF"/>
</dbReference>
<comment type="caution">
    <text evidence="15">Lacks conserved residue(s) required for the propagation of feature annotation.</text>
</comment>
<dbReference type="Gene3D" id="2.10.25.10">
    <property type="entry name" value="Laminin"/>
    <property type="match status" value="7"/>
</dbReference>
<feature type="domain" description="EGF-like" evidence="18">
    <location>
        <begin position="9"/>
        <end position="49"/>
    </location>
</feature>
<evidence type="ECO:0000256" key="1">
    <source>
        <dbReference type="ARBA" id="ARBA00004479"/>
    </source>
</evidence>
<dbReference type="RefSeq" id="XP_032833894.1">
    <property type="nucleotide sequence ID" value="XM_032978003.1"/>
</dbReference>
<evidence type="ECO:0000256" key="4">
    <source>
        <dbReference type="ARBA" id="ARBA00022536"/>
    </source>
</evidence>
<keyword evidence="10" id="KW-1133">Transmembrane helix</keyword>
<dbReference type="SUPFAM" id="SSF57184">
    <property type="entry name" value="Growth factor receptor domain"/>
    <property type="match status" value="4"/>
</dbReference>
<evidence type="ECO:0000256" key="5">
    <source>
        <dbReference type="ARBA" id="ARBA00022583"/>
    </source>
</evidence>
<dbReference type="InterPro" id="IPR000742">
    <property type="entry name" value="EGF"/>
</dbReference>
<feature type="disulfide bond" evidence="15">
    <location>
        <begin position="270"/>
        <end position="280"/>
    </location>
</feature>
<dbReference type="SMART" id="SM00179">
    <property type="entry name" value="EGF_CA"/>
    <property type="match status" value="7"/>
</dbReference>
<evidence type="ECO:0000313" key="19">
    <source>
        <dbReference type="Proteomes" id="UP001318040"/>
    </source>
</evidence>
<dbReference type="Pfam" id="PF12662">
    <property type="entry name" value="cEGF"/>
    <property type="match status" value="1"/>
</dbReference>
<dbReference type="Gene3D" id="2.60.120.290">
    <property type="entry name" value="Spermadhesin, CUB domain"/>
    <property type="match status" value="1"/>
</dbReference>
<keyword evidence="8" id="KW-0677">Repeat</keyword>
<keyword evidence="5" id="KW-0254">Endocytosis</keyword>
<keyword evidence="19" id="KW-1185">Reference proteome</keyword>
<dbReference type="SMART" id="SM00181">
    <property type="entry name" value="EGF"/>
    <property type="match status" value="9"/>
</dbReference>
<evidence type="ECO:0000256" key="11">
    <source>
        <dbReference type="ARBA" id="ARBA00023136"/>
    </source>
</evidence>
<evidence type="ECO:0000256" key="3">
    <source>
        <dbReference type="ARBA" id="ARBA00022525"/>
    </source>
</evidence>
<dbReference type="PROSITE" id="PS01187">
    <property type="entry name" value="EGF_CA"/>
    <property type="match status" value="3"/>
</dbReference>
<keyword evidence="7" id="KW-0732">Signal</keyword>
<dbReference type="Pfam" id="PF14670">
    <property type="entry name" value="FXa_inhibition"/>
    <property type="match status" value="2"/>
</dbReference>
<dbReference type="KEGG" id="pmrn:116956411"/>
<dbReference type="PROSITE" id="PS01186">
    <property type="entry name" value="EGF_2"/>
    <property type="match status" value="3"/>
</dbReference>
<dbReference type="InterPro" id="IPR049883">
    <property type="entry name" value="NOTCH1_EGF-like"/>
</dbReference>
<dbReference type="SMART" id="SM01411">
    <property type="entry name" value="Ephrin_rec_like"/>
    <property type="match status" value="2"/>
</dbReference>
<keyword evidence="14" id="KW-0325">Glycoprotein</keyword>
<keyword evidence="12 15" id="KW-1015">Disulfide bond</keyword>
<name>A0AAJ7UDR3_PETMA</name>
<dbReference type="Pfam" id="PF12947">
    <property type="entry name" value="EGF_3"/>
    <property type="match status" value="1"/>
</dbReference>
<dbReference type="PROSITE" id="PS01180">
    <property type="entry name" value="CUB"/>
    <property type="match status" value="1"/>
</dbReference>
<evidence type="ECO:0000259" key="18">
    <source>
        <dbReference type="PROSITE" id="PS50026"/>
    </source>
</evidence>
<dbReference type="PANTHER" id="PTHR24046">
    <property type="entry name" value="SIGNAL PEPTIDE, CUB AND EGF-LIKE DOMAIN-CONTAINING"/>
    <property type="match status" value="1"/>
</dbReference>
<dbReference type="Pfam" id="PF07699">
    <property type="entry name" value="Ephrin_rec_like"/>
    <property type="match status" value="2"/>
</dbReference>
<dbReference type="GO" id="GO:0006897">
    <property type="term" value="P:endocytosis"/>
    <property type="evidence" value="ECO:0007669"/>
    <property type="project" value="UniProtKB-KW"/>
</dbReference>
<feature type="domain" description="EGF-like" evidence="18">
    <location>
        <begin position="225"/>
        <end position="265"/>
    </location>
</feature>
<dbReference type="FunFam" id="2.10.25.10:FF:000038">
    <property type="entry name" value="Fibrillin 2"/>
    <property type="match status" value="1"/>
</dbReference>
<feature type="region of interest" description="Disordered" evidence="16">
    <location>
        <begin position="481"/>
        <end position="500"/>
    </location>
</feature>
<keyword evidence="13" id="KW-0675">Receptor</keyword>
<evidence type="ECO:0000256" key="6">
    <source>
        <dbReference type="ARBA" id="ARBA00022692"/>
    </source>
</evidence>
<evidence type="ECO:0000256" key="14">
    <source>
        <dbReference type="ARBA" id="ARBA00023180"/>
    </source>
</evidence>
<dbReference type="GO" id="GO:0005509">
    <property type="term" value="F:calcium ion binding"/>
    <property type="evidence" value="ECO:0007669"/>
    <property type="project" value="InterPro"/>
</dbReference>
<keyword evidence="4 15" id="KW-0245">EGF-like domain</keyword>
<dbReference type="AlphaFoldDB" id="A0AAJ7UDR3"/>
<evidence type="ECO:0000256" key="7">
    <source>
        <dbReference type="ARBA" id="ARBA00022729"/>
    </source>
</evidence>
<dbReference type="GO" id="GO:0009986">
    <property type="term" value="C:cell surface"/>
    <property type="evidence" value="ECO:0007669"/>
    <property type="project" value="TreeGrafter"/>
</dbReference>
<keyword evidence="9" id="KW-0106">Calcium</keyword>
<dbReference type="FunFam" id="2.10.25.10:FF:000005">
    <property type="entry name" value="Fibrillin 2"/>
    <property type="match status" value="1"/>
</dbReference>
<dbReference type="InterPro" id="IPR026823">
    <property type="entry name" value="cEGF"/>
</dbReference>
<dbReference type="CDD" id="cd00054">
    <property type="entry name" value="EGF_CA"/>
    <property type="match status" value="1"/>
</dbReference>
<accession>A0AAJ7UDR3</accession>
<dbReference type="GO" id="GO:0007165">
    <property type="term" value="P:signal transduction"/>
    <property type="evidence" value="ECO:0007669"/>
    <property type="project" value="TreeGrafter"/>
</dbReference>
<dbReference type="Gene3D" id="2.10.50.10">
    <property type="entry name" value="Tumor Necrosis Factor Receptor, subunit A, domain 2"/>
    <property type="match status" value="2"/>
</dbReference>
<feature type="compositionally biased region" description="Low complexity" evidence="16">
    <location>
        <begin position="483"/>
        <end position="499"/>
    </location>
</feature>
<evidence type="ECO:0000313" key="20">
    <source>
        <dbReference type="RefSeq" id="XP_032833894.1"/>
    </source>
</evidence>
<dbReference type="Pfam" id="PF07645">
    <property type="entry name" value="EGF_CA"/>
    <property type="match status" value="2"/>
</dbReference>
<dbReference type="Pfam" id="PF00431">
    <property type="entry name" value="CUB"/>
    <property type="match status" value="1"/>
</dbReference>
<keyword evidence="3" id="KW-0964">Secreted</keyword>
<dbReference type="InterPro" id="IPR011641">
    <property type="entry name" value="Tyr-kin_ephrin_A/B_rcpt-like"/>
</dbReference>
<evidence type="ECO:0000256" key="9">
    <source>
        <dbReference type="ARBA" id="ARBA00022837"/>
    </source>
</evidence>
<reference evidence="20" key="1">
    <citation type="submission" date="2025-08" db="UniProtKB">
        <authorList>
            <consortium name="RefSeq"/>
        </authorList>
    </citation>
    <scope>IDENTIFICATION</scope>
    <source>
        <tissue evidence="20">Sperm</tissue>
    </source>
</reference>
<dbReference type="InterPro" id="IPR000152">
    <property type="entry name" value="EGF-type_Asp/Asn_hydroxyl_site"/>
</dbReference>
<evidence type="ECO:0000256" key="13">
    <source>
        <dbReference type="ARBA" id="ARBA00023170"/>
    </source>
</evidence>
<evidence type="ECO:0000256" key="2">
    <source>
        <dbReference type="ARBA" id="ARBA00004613"/>
    </source>
</evidence>
<evidence type="ECO:0000256" key="15">
    <source>
        <dbReference type="PROSITE-ProRule" id="PRU00076"/>
    </source>
</evidence>
<dbReference type="GO" id="GO:0005615">
    <property type="term" value="C:extracellular space"/>
    <property type="evidence" value="ECO:0007669"/>
    <property type="project" value="TreeGrafter"/>
</dbReference>
<evidence type="ECO:0000256" key="8">
    <source>
        <dbReference type="ARBA" id="ARBA00022737"/>
    </source>
</evidence>
<feature type="domain" description="CUB" evidence="17">
    <location>
        <begin position="544"/>
        <end position="668"/>
    </location>
</feature>
<dbReference type="PANTHER" id="PTHR24046:SF7">
    <property type="entry name" value="CUB DOMAIN-CONTAINING PROTEIN"/>
    <property type="match status" value="1"/>
</dbReference>
<dbReference type="FunFam" id="2.10.25.10:FF:000009">
    <property type="entry name" value="Low-density lipoprotein receptor isoform 1"/>
    <property type="match status" value="1"/>
</dbReference>
<sequence>MPTAAAAGDLDECALGTDECHPDAICRNTLGSFTCTCTPGHHGDGRHCQESDTCSLSAGGGCVHACSRTRASFRCSCLDGFRLAGTGFDCLDVDECLSDGGGCDQLCLNTMGSYECSCRDGFHLSANLHTCTPAQPGACPHSPALSHLRVSPALSHLRCLTCMEPNVPCVCRPGHTLAPDLESCIKTCAHGNGGCQHRCSDSERGPVCSCQARYTLHADGHSCVDVDECAVANGGCLGLCVNVPGSFACRCAPGFTLQPDQRSCHDVDECSQLSRCEHSCSNLPGGFLCSCRPGFALYGLTHCGDVDECAVEKGGCAHSCVNSQGSYACGCPPGMSLHWNLKDCVDVCARLSVRPSVMSNPRPLLHSSPNQHLHPACSTAASCVAVLHSAGHHGEACVLCPAVAKHPGQTLDVSDCGVPCPAGSVSPDGFEPCSPCPRGSYQAEAGRVACAPCRGRARRTRGARFGDCDARVLCPPGHYYEQSSSSTSPSSSSPSSSSSMHCHRCPRGSYQTRSGQRWCSPCPQGSTTDSDGATSLTQCKGARCGGDLGDLVGELESPNHPGSYPVPASCQWLVTAPARHRLLLLLPEAELRPCDVACTDRLSVKASLSPQGRVWLELCSSRARPLLLNVPARRVWVDFSSSSGSTGIAAAEAEGATAAGFHMDYVAYHEEYEDLIQDIISDGHLYSFESHQQVLKNKKLVKTLFEVLANPHSYFKSTSQHAKNLFPKSFLRFLKSKISRYLHPL</sequence>
<dbReference type="FunFam" id="2.10.25.10:FF:000510">
    <property type="entry name" value="Signal peptide, CUB and EGF-like domain-containing protein 1"/>
    <property type="match status" value="1"/>
</dbReference>
<evidence type="ECO:0000256" key="10">
    <source>
        <dbReference type="ARBA" id="ARBA00022989"/>
    </source>
</evidence>
<dbReference type="InterPro" id="IPR018097">
    <property type="entry name" value="EGF_Ca-bd_CS"/>
</dbReference>
<dbReference type="SUPFAM" id="SSF49854">
    <property type="entry name" value="Spermadhesin, CUB domain"/>
    <property type="match status" value="1"/>
</dbReference>
<dbReference type="CDD" id="cd00041">
    <property type="entry name" value="CUB"/>
    <property type="match status" value="1"/>
</dbReference>
<dbReference type="InterPro" id="IPR009030">
    <property type="entry name" value="Growth_fac_rcpt_cys_sf"/>
</dbReference>